<evidence type="ECO:0000256" key="1">
    <source>
        <dbReference type="SAM" id="Phobius"/>
    </source>
</evidence>
<dbReference type="NCBIfam" id="TIGR02532">
    <property type="entry name" value="IV_pilin_GFxxxE"/>
    <property type="match status" value="1"/>
</dbReference>
<accession>A0A1M5P9S0</accession>
<feature type="transmembrane region" description="Helical" evidence="1">
    <location>
        <begin position="12"/>
        <end position="37"/>
    </location>
</feature>
<keyword evidence="1" id="KW-0812">Transmembrane</keyword>
<organism evidence="2 3">
    <name type="scientific">Anaerosphaera aminiphila DSM 21120</name>
    <dbReference type="NCBI Taxonomy" id="1120995"/>
    <lineage>
        <taxon>Bacteria</taxon>
        <taxon>Bacillati</taxon>
        <taxon>Bacillota</taxon>
        <taxon>Tissierellia</taxon>
        <taxon>Tissierellales</taxon>
        <taxon>Peptoniphilaceae</taxon>
        <taxon>Anaerosphaera</taxon>
    </lineage>
</organism>
<protein>
    <submittedName>
        <fullName evidence="2">Prepilin-type N-terminal cleavage/methylation domain-containing protein</fullName>
    </submittedName>
</protein>
<dbReference type="Pfam" id="PF07963">
    <property type="entry name" value="N_methyl"/>
    <property type="match status" value="1"/>
</dbReference>
<sequence>MKLYLNKFYRKRGFTLIELIITLAISLIVFSVLGSILNITLKTLNASNSTDSMFNDTYFSLNYIADEIYSADYIIPNKNKGSLGFAILNTMNNRDEKYRYIYYSLDGMALERKAINLKYRLKNEEVLSGKFGTNILLNNVKSLECLVSDESIDLEMNLLENGLEKCIRKIIAIRTFE</sequence>
<proteinExistence type="predicted"/>
<dbReference type="OrthoDB" id="1697268at2"/>
<evidence type="ECO:0000313" key="2">
    <source>
        <dbReference type="EMBL" id="SHG98518.1"/>
    </source>
</evidence>
<dbReference type="RefSeq" id="WP_073182976.1">
    <property type="nucleotide sequence ID" value="NZ_FQXI01000001.1"/>
</dbReference>
<evidence type="ECO:0000313" key="3">
    <source>
        <dbReference type="Proteomes" id="UP000184032"/>
    </source>
</evidence>
<dbReference type="EMBL" id="FQXI01000001">
    <property type="protein sequence ID" value="SHG98518.1"/>
    <property type="molecule type" value="Genomic_DNA"/>
</dbReference>
<keyword evidence="1" id="KW-1133">Transmembrane helix</keyword>
<dbReference type="Proteomes" id="UP000184032">
    <property type="component" value="Unassembled WGS sequence"/>
</dbReference>
<name>A0A1M5P9S0_9FIRM</name>
<dbReference type="STRING" id="1120995.SAMN02745245_00236"/>
<dbReference type="PROSITE" id="PS00409">
    <property type="entry name" value="PROKAR_NTER_METHYL"/>
    <property type="match status" value="1"/>
</dbReference>
<keyword evidence="1" id="KW-0472">Membrane</keyword>
<keyword evidence="3" id="KW-1185">Reference proteome</keyword>
<dbReference type="InterPro" id="IPR012902">
    <property type="entry name" value="N_methyl_site"/>
</dbReference>
<gene>
    <name evidence="2" type="ORF">SAMN02745245_00236</name>
</gene>
<dbReference type="AlphaFoldDB" id="A0A1M5P9S0"/>
<reference evidence="2 3" key="1">
    <citation type="submission" date="2016-11" db="EMBL/GenBank/DDBJ databases">
        <authorList>
            <person name="Jaros S."/>
            <person name="Januszkiewicz K."/>
            <person name="Wedrychowicz H."/>
        </authorList>
    </citation>
    <scope>NUCLEOTIDE SEQUENCE [LARGE SCALE GENOMIC DNA]</scope>
    <source>
        <strain evidence="2 3">DSM 21120</strain>
    </source>
</reference>